<dbReference type="Gene3D" id="3.40.800.10">
    <property type="entry name" value="Ureohydrolase domain"/>
    <property type="match status" value="1"/>
</dbReference>
<dbReference type="Proteomes" id="UP001153461">
    <property type="component" value="Unassembled WGS sequence"/>
</dbReference>
<accession>A0A9W4HLF2</accession>
<dbReference type="InterPro" id="IPR020855">
    <property type="entry name" value="Ureohydrolase_Mn_BS"/>
</dbReference>
<gene>
    <name evidence="6" type="ORF">PNAL_LOCUS3383</name>
</gene>
<evidence type="ECO:0000256" key="4">
    <source>
        <dbReference type="RuleBase" id="RU003684"/>
    </source>
</evidence>
<evidence type="ECO:0000256" key="3">
    <source>
        <dbReference type="PROSITE-ProRule" id="PRU00742"/>
    </source>
</evidence>
<dbReference type="PANTHER" id="PTHR11358:SF30">
    <property type="entry name" value="AGMATINASE 1-RELATED"/>
    <property type="match status" value="1"/>
</dbReference>
<dbReference type="CDD" id="cd11592">
    <property type="entry name" value="Agmatinase_PAH"/>
    <property type="match status" value="1"/>
</dbReference>
<keyword evidence="2 4" id="KW-0378">Hydrolase</keyword>
<dbReference type="PROSITE" id="PS51409">
    <property type="entry name" value="ARGINASE_2"/>
    <property type="match status" value="1"/>
</dbReference>
<dbReference type="EMBL" id="CAJVNV010000111">
    <property type="protein sequence ID" value="CAG8054188.1"/>
    <property type="molecule type" value="Genomic_DNA"/>
</dbReference>
<dbReference type="GO" id="GO:0008783">
    <property type="term" value="F:agmatinase activity"/>
    <property type="evidence" value="ECO:0007669"/>
    <property type="project" value="TreeGrafter"/>
</dbReference>
<evidence type="ECO:0000256" key="5">
    <source>
        <dbReference type="SAM" id="SignalP"/>
    </source>
</evidence>
<evidence type="ECO:0000313" key="7">
    <source>
        <dbReference type="Proteomes" id="UP001153461"/>
    </source>
</evidence>
<dbReference type="Pfam" id="PF00491">
    <property type="entry name" value="Arginase"/>
    <property type="match status" value="1"/>
</dbReference>
<organism evidence="6 7">
    <name type="scientific">Penicillium nalgiovense</name>
    <dbReference type="NCBI Taxonomy" id="60175"/>
    <lineage>
        <taxon>Eukaryota</taxon>
        <taxon>Fungi</taxon>
        <taxon>Dikarya</taxon>
        <taxon>Ascomycota</taxon>
        <taxon>Pezizomycotina</taxon>
        <taxon>Eurotiomycetes</taxon>
        <taxon>Eurotiomycetidae</taxon>
        <taxon>Eurotiales</taxon>
        <taxon>Aspergillaceae</taxon>
        <taxon>Penicillium</taxon>
    </lineage>
</organism>
<name>A0A9W4HLF2_PENNA</name>
<feature type="signal peptide" evidence="5">
    <location>
        <begin position="1"/>
        <end position="19"/>
    </location>
</feature>
<dbReference type="PRINTS" id="PR00116">
    <property type="entry name" value="ARGINASE"/>
</dbReference>
<dbReference type="PANTHER" id="PTHR11358">
    <property type="entry name" value="ARGINASE/AGMATINASE"/>
    <property type="match status" value="1"/>
</dbReference>
<sequence>MHRPINALARLGLVPVALAAAFAVPNARIQQQLSSSTHSPFLGGSIFRQQLDVNVFSAGQDEFYIENDFHLTNDFTPPYSGIATFAHLNWTNCFVPASDETFDIGIVGAPFDLGVTYRPGERFGPLGARSGSRRMDPGFAYRQVTWRYQIESPIDRIRSMDHGVNPFTDWASVVDCGDISNTPFDKLQAIHELEAGWTKIASRKPQNKDKGDHVRLISIGGDHTITLPAIRALQHTWGQVAVLHFDSHLDTWDPKQLGGGLTKYSEVTHGSMLHIAHEEGLLSNDSNMHLGSRSMLFDKHYDMENDARCGFTVIRARMIDDIGVDEIVRRVVETVGDNYVYVSIDIDVLDPAFTPATGTIEPGGWTTRELLRILYGLSQAGLPIIGADVVEFAPVYDNKAETTGLAVTQIVYELLQWMIHVPVNA</sequence>
<dbReference type="PROSITE" id="PS01053">
    <property type="entry name" value="ARGINASE_1"/>
    <property type="match status" value="1"/>
</dbReference>
<dbReference type="SUPFAM" id="SSF52768">
    <property type="entry name" value="Arginase/deacetylase"/>
    <property type="match status" value="1"/>
</dbReference>
<dbReference type="GO" id="GO:0033389">
    <property type="term" value="P:putrescine biosynthetic process from arginine, via agmatine"/>
    <property type="evidence" value="ECO:0007669"/>
    <property type="project" value="TreeGrafter"/>
</dbReference>
<reference evidence="6" key="1">
    <citation type="submission" date="2021-07" db="EMBL/GenBank/DDBJ databases">
        <authorList>
            <person name="Branca A.L. A."/>
        </authorList>
    </citation>
    <scope>NUCLEOTIDE SEQUENCE</scope>
</reference>
<dbReference type="OrthoDB" id="288726at2759"/>
<keyword evidence="1" id="KW-0479">Metal-binding</keyword>
<feature type="chain" id="PRO_5040901799" description="Agmatinase" evidence="5">
    <location>
        <begin position="20"/>
        <end position="425"/>
    </location>
</feature>
<dbReference type="InterPro" id="IPR023696">
    <property type="entry name" value="Ureohydrolase_dom_sf"/>
</dbReference>
<dbReference type="AlphaFoldDB" id="A0A9W4HLF2"/>
<comment type="caution">
    <text evidence="6">The sequence shown here is derived from an EMBL/GenBank/DDBJ whole genome shotgun (WGS) entry which is preliminary data.</text>
</comment>
<dbReference type="GO" id="GO:0046872">
    <property type="term" value="F:metal ion binding"/>
    <property type="evidence" value="ECO:0007669"/>
    <property type="project" value="UniProtKB-KW"/>
</dbReference>
<evidence type="ECO:0000256" key="2">
    <source>
        <dbReference type="ARBA" id="ARBA00022801"/>
    </source>
</evidence>
<protein>
    <recommendedName>
        <fullName evidence="8">Agmatinase</fullName>
    </recommendedName>
</protein>
<proteinExistence type="inferred from homology"/>
<evidence type="ECO:0000313" key="6">
    <source>
        <dbReference type="EMBL" id="CAG8054188.1"/>
    </source>
</evidence>
<dbReference type="InterPro" id="IPR006035">
    <property type="entry name" value="Ureohydrolase"/>
</dbReference>
<keyword evidence="5" id="KW-0732">Signal</keyword>
<evidence type="ECO:0000256" key="1">
    <source>
        <dbReference type="ARBA" id="ARBA00022723"/>
    </source>
</evidence>
<comment type="similarity">
    <text evidence="3 4">Belongs to the arginase family.</text>
</comment>
<evidence type="ECO:0008006" key="8">
    <source>
        <dbReference type="Google" id="ProtNLM"/>
    </source>
</evidence>